<dbReference type="EMBL" id="JAFJMO010000007">
    <property type="protein sequence ID" value="KAJ8271580.1"/>
    <property type="molecule type" value="Genomic_DNA"/>
</dbReference>
<evidence type="ECO:0000256" key="5">
    <source>
        <dbReference type="ARBA" id="ARBA00022473"/>
    </source>
</evidence>
<evidence type="ECO:0000256" key="3">
    <source>
        <dbReference type="ARBA" id="ARBA00010964"/>
    </source>
</evidence>
<keyword evidence="7" id="KW-0472">Membrane</keyword>
<sequence length="312" mass="33859">MELQSAPGGSPLAGIQPRLEYDRELQRSGVLSLEQIRALRCSNEYTEGPSAPRRPVPRPVPRLEKHERTHEIVRVNVNNNYERRSPTQQPLGSPPGPRVPPLSRSASSGSSSSASSEQGLLGRSPAARANRIVRSQPSANRTICTQPKPSGLVQEVLKPLGKQEQDVSSHRFVCEQCGRCKCVECAAPRPLPSCLACGGQCLCSAQSLLEQGTCMCLVKGLFYHCSSDDAGESCSDRPCSLSRSHCASRFLCMGLLSAIFPCLLCYPPARACLAAGQTCYDRAKRPGCRCKNSNTVYCKLDNWSPQSPQKPS</sequence>
<evidence type="ECO:0000313" key="10">
    <source>
        <dbReference type="Proteomes" id="UP001152803"/>
    </source>
</evidence>
<dbReference type="AlphaFoldDB" id="A0A9Q1DIB6"/>
<dbReference type="GO" id="GO:0048513">
    <property type="term" value="P:animal organ development"/>
    <property type="evidence" value="ECO:0007669"/>
    <property type="project" value="TreeGrafter"/>
</dbReference>
<dbReference type="Pfam" id="PF05210">
    <property type="entry name" value="Sprouty"/>
    <property type="match status" value="1"/>
</dbReference>
<comment type="caution">
    <text evidence="9">The sequence shown here is derived from an EMBL/GenBank/DDBJ whole genome shotgun (WGS) entry which is preliminary data.</text>
</comment>
<dbReference type="GO" id="GO:0005829">
    <property type="term" value="C:cytosol"/>
    <property type="evidence" value="ECO:0007669"/>
    <property type="project" value="TreeGrafter"/>
</dbReference>
<feature type="compositionally biased region" description="Low complexity" evidence="8">
    <location>
        <begin position="101"/>
        <end position="116"/>
    </location>
</feature>
<feature type="region of interest" description="Disordered" evidence="8">
    <location>
        <begin position="42"/>
        <end position="124"/>
    </location>
</feature>
<keyword evidence="6" id="KW-0963">Cytoplasm</keyword>
<dbReference type="InterPro" id="IPR051192">
    <property type="entry name" value="Sprouty_domain"/>
</dbReference>
<feature type="compositionally biased region" description="Basic and acidic residues" evidence="8">
    <location>
        <begin position="61"/>
        <end position="73"/>
    </location>
</feature>
<protein>
    <recommendedName>
        <fullName evidence="4">Protein sprouty homolog 1</fullName>
    </recommendedName>
</protein>
<organism evidence="9 10">
    <name type="scientific">Conger conger</name>
    <name type="common">Conger eel</name>
    <name type="synonym">Muraena conger</name>
    <dbReference type="NCBI Taxonomy" id="82655"/>
    <lineage>
        <taxon>Eukaryota</taxon>
        <taxon>Metazoa</taxon>
        <taxon>Chordata</taxon>
        <taxon>Craniata</taxon>
        <taxon>Vertebrata</taxon>
        <taxon>Euteleostomi</taxon>
        <taxon>Actinopterygii</taxon>
        <taxon>Neopterygii</taxon>
        <taxon>Teleostei</taxon>
        <taxon>Anguilliformes</taxon>
        <taxon>Congridae</taxon>
        <taxon>Conger</taxon>
    </lineage>
</organism>
<evidence type="ECO:0000256" key="7">
    <source>
        <dbReference type="ARBA" id="ARBA00023136"/>
    </source>
</evidence>
<name>A0A9Q1DIB6_CONCO</name>
<dbReference type="Proteomes" id="UP001152803">
    <property type="component" value="Unassembled WGS sequence"/>
</dbReference>
<evidence type="ECO:0000256" key="2">
    <source>
        <dbReference type="ARBA" id="ARBA00004496"/>
    </source>
</evidence>
<proteinExistence type="inferred from homology"/>
<evidence type="ECO:0000256" key="4">
    <source>
        <dbReference type="ARBA" id="ARBA00018855"/>
    </source>
</evidence>
<evidence type="ECO:0000256" key="1">
    <source>
        <dbReference type="ARBA" id="ARBA00004170"/>
    </source>
</evidence>
<keyword evidence="5" id="KW-0217">Developmental protein</keyword>
<comment type="subcellular location">
    <subcellularLocation>
        <location evidence="2">Cytoplasm</location>
    </subcellularLocation>
    <subcellularLocation>
        <location evidence="1">Membrane</location>
        <topology evidence="1">Peripheral membrane protein</topology>
    </subcellularLocation>
</comment>
<dbReference type="PROSITE" id="PS51227">
    <property type="entry name" value="SPR"/>
    <property type="match status" value="1"/>
</dbReference>
<evidence type="ECO:0000313" key="9">
    <source>
        <dbReference type="EMBL" id="KAJ8271580.1"/>
    </source>
</evidence>
<comment type="similarity">
    <text evidence="3">Belongs to the sprouty family.</text>
</comment>
<dbReference type="PANTHER" id="PTHR12365">
    <property type="entry name" value="SPROUTY"/>
    <property type="match status" value="1"/>
</dbReference>
<dbReference type="InterPro" id="IPR007875">
    <property type="entry name" value="Sprouty"/>
</dbReference>
<evidence type="ECO:0000256" key="6">
    <source>
        <dbReference type="ARBA" id="ARBA00022490"/>
    </source>
</evidence>
<keyword evidence="10" id="KW-1185">Reference proteome</keyword>
<dbReference type="PANTHER" id="PTHR12365:SF10">
    <property type="entry name" value="PROTEIN SPROUTY HOMOLOG 1"/>
    <property type="match status" value="1"/>
</dbReference>
<dbReference type="GO" id="GO:0016020">
    <property type="term" value="C:membrane"/>
    <property type="evidence" value="ECO:0007669"/>
    <property type="project" value="UniProtKB-SubCell"/>
</dbReference>
<evidence type="ECO:0000256" key="8">
    <source>
        <dbReference type="SAM" id="MobiDB-lite"/>
    </source>
</evidence>
<dbReference type="GO" id="GO:0040037">
    <property type="term" value="P:negative regulation of fibroblast growth factor receptor signaling pathway"/>
    <property type="evidence" value="ECO:0007669"/>
    <property type="project" value="TreeGrafter"/>
</dbReference>
<reference evidence="9" key="1">
    <citation type="journal article" date="2023" name="Science">
        <title>Genome structures resolve the early diversification of teleost fishes.</title>
        <authorList>
            <person name="Parey E."/>
            <person name="Louis A."/>
            <person name="Montfort J."/>
            <person name="Bouchez O."/>
            <person name="Roques C."/>
            <person name="Iampietro C."/>
            <person name="Lluch J."/>
            <person name="Castinel A."/>
            <person name="Donnadieu C."/>
            <person name="Desvignes T."/>
            <person name="Floi Bucao C."/>
            <person name="Jouanno E."/>
            <person name="Wen M."/>
            <person name="Mejri S."/>
            <person name="Dirks R."/>
            <person name="Jansen H."/>
            <person name="Henkel C."/>
            <person name="Chen W.J."/>
            <person name="Zahm M."/>
            <person name="Cabau C."/>
            <person name="Klopp C."/>
            <person name="Thompson A.W."/>
            <person name="Robinson-Rechavi M."/>
            <person name="Braasch I."/>
            <person name="Lecointre G."/>
            <person name="Bobe J."/>
            <person name="Postlethwait J.H."/>
            <person name="Berthelot C."/>
            <person name="Roest Crollius H."/>
            <person name="Guiguen Y."/>
        </authorList>
    </citation>
    <scope>NUCLEOTIDE SEQUENCE</scope>
    <source>
        <strain evidence="9">Concon-B</strain>
    </source>
</reference>
<dbReference type="GO" id="GO:0046580">
    <property type="term" value="P:negative regulation of Ras protein signal transduction"/>
    <property type="evidence" value="ECO:0007669"/>
    <property type="project" value="TreeGrafter"/>
</dbReference>
<dbReference type="OrthoDB" id="10038884at2759"/>
<gene>
    <name evidence="9" type="ORF">COCON_G00104390</name>
</gene>
<accession>A0A9Q1DIB6</accession>